<evidence type="ECO:0008006" key="3">
    <source>
        <dbReference type="Google" id="ProtNLM"/>
    </source>
</evidence>
<dbReference type="OrthoDB" id="97058at2759"/>
<dbReference type="AlphaFoldDB" id="A0A0L6UZV1"/>
<reference evidence="1 2" key="1">
    <citation type="submission" date="2015-08" db="EMBL/GenBank/DDBJ databases">
        <title>Next Generation Sequencing and Analysis of the Genome of Puccinia sorghi L Schw, the Causal Agent of Maize Common Rust.</title>
        <authorList>
            <person name="Rochi L."/>
            <person name="Burguener G."/>
            <person name="Darino M."/>
            <person name="Turjanski A."/>
            <person name="Kreff E."/>
            <person name="Dieguez M.J."/>
            <person name="Sacco F."/>
        </authorList>
    </citation>
    <scope>NUCLEOTIDE SEQUENCE [LARGE SCALE GENOMIC DNA]</scope>
    <source>
        <strain evidence="1 2">RO10H11247</strain>
    </source>
</reference>
<dbReference type="Proteomes" id="UP000037035">
    <property type="component" value="Unassembled WGS sequence"/>
</dbReference>
<dbReference type="Pfam" id="PF14223">
    <property type="entry name" value="Retrotran_gag_2"/>
    <property type="match status" value="1"/>
</dbReference>
<dbReference type="EMBL" id="LAVV01008024">
    <property type="protein sequence ID" value="KNZ54029.1"/>
    <property type="molecule type" value="Genomic_DNA"/>
</dbReference>
<accession>A0A0L6UZV1</accession>
<proteinExistence type="predicted"/>
<dbReference type="VEuPathDB" id="FungiDB:VP01_306g6"/>
<keyword evidence="2" id="KW-1185">Reference proteome</keyword>
<gene>
    <name evidence="1" type="ORF">VP01_306g6</name>
</gene>
<name>A0A0L6UZV1_9BASI</name>
<organism evidence="1 2">
    <name type="scientific">Puccinia sorghi</name>
    <dbReference type="NCBI Taxonomy" id="27349"/>
    <lineage>
        <taxon>Eukaryota</taxon>
        <taxon>Fungi</taxon>
        <taxon>Dikarya</taxon>
        <taxon>Basidiomycota</taxon>
        <taxon>Pucciniomycotina</taxon>
        <taxon>Pucciniomycetes</taxon>
        <taxon>Pucciniales</taxon>
        <taxon>Pucciniaceae</taxon>
        <taxon>Puccinia</taxon>
    </lineage>
</organism>
<comment type="caution">
    <text evidence="1">The sequence shown here is derived from an EMBL/GenBank/DDBJ whole genome shotgun (WGS) entry which is preliminary data.</text>
</comment>
<sequence length="332" mass="36270">MPILFTVSRSSLNLSLQSLPSSSLVITMDDDSKLSIPLLTSENFLEWRFKMKNVLRGKGLYNLVSGEKLRGADGKFVSADDFPDLKDKALSIISPRIHKSLISTVTAGGGEDDPVVLWKNILNFGSSKKEANVFRAYRNLNLIAIDPTNIAASILKFRDAISELKSLDLELDERLLGHLILSKIPPSLSSIQDAIISTGQTSTTVTHDIVLDLLDNKAKTAPHVLSSSTSHSTPKADNLESDAAAALLTYQCKNGQHDPSAKHSEAQCFAKHPHKLAEYRKRLKDRFSTPETHLTTAETSAKLTNDLVASLASIRVDDDTNSEGHESEVSLL</sequence>
<evidence type="ECO:0000313" key="2">
    <source>
        <dbReference type="Proteomes" id="UP000037035"/>
    </source>
</evidence>
<protein>
    <recommendedName>
        <fullName evidence="3">Retrotransposon Copia-like N-terminal domain-containing protein</fullName>
    </recommendedName>
</protein>
<evidence type="ECO:0000313" key="1">
    <source>
        <dbReference type="EMBL" id="KNZ54029.1"/>
    </source>
</evidence>